<protein>
    <submittedName>
        <fullName evidence="1">Uncharacterized protein</fullName>
    </submittedName>
</protein>
<proteinExistence type="predicted"/>
<reference evidence="2" key="1">
    <citation type="submission" date="2016-05" db="EMBL/GenBank/DDBJ databases">
        <title>Polynucleobacter sp. QLW-P1FAT50C-4 genome.</title>
        <authorList>
            <person name="Hahn M.W."/>
        </authorList>
    </citation>
    <scope>NUCLEOTIDE SEQUENCE [LARGE SCALE GENOMIC DNA]</scope>
    <source>
        <strain evidence="2">QLW-P1FAT50C-4</strain>
    </source>
</reference>
<name>A0A191UCN6_9BURK</name>
<sequence>MTYPNRFVNTFRSLFLKKSEYFSDFKNKPNEIKEINFSKIFNFFCKYSLFRAFFEGAKKLHLHF</sequence>
<accession>A0A191UCN6</accession>
<dbReference type="EMBL" id="CP015922">
    <property type="protein sequence ID" value="ANI98660.1"/>
    <property type="molecule type" value="Genomic_DNA"/>
</dbReference>
<organism evidence="1 2">
    <name type="scientific">Polynucleobacter wuianus</name>
    <dbReference type="NCBI Taxonomy" id="1743168"/>
    <lineage>
        <taxon>Bacteria</taxon>
        <taxon>Pseudomonadati</taxon>
        <taxon>Pseudomonadota</taxon>
        <taxon>Betaproteobacteria</taxon>
        <taxon>Burkholderiales</taxon>
        <taxon>Burkholderiaceae</taxon>
        <taxon>Polynucleobacter</taxon>
    </lineage>
</organism>
<dbReference type="KEGG" id="pwu:A8O14_00185"/>
<dbReference type="Proteomes" id="UP000078463">
    <property type="component" value="Chromosome"/>
</dbReference>
<evidence type="ECO:0000313" key="1">
    <source>
        <dbReference type="EMBL" id="ANI98660.1"/>
    </source>
</evidence>
<keyword evidence="2" id="KW-1185">Reference proteome</keyword>
<dbReference type="AlphaFoldDB" id="A0A191UCN6"/>
<evidence type="ECO:0000313" key="2">
    <source>
        <dbReference type="Proteomes" id="UP000078463"/>
    </source>
</evidence>
<gene>
    <name evidence="1" type="ORF">A8O14_00185</name>
</gene>